<evidence type="ECO:0000313" key="2">
    <source>
        <dbReference type="EMBL" id="VDM73942.1"/>
    </source>
</evidence>
<evidence type="ECO:0000256" key="1">
    <source>
        <dbReference type="SAM" id="MobiDB-lite"/>
    </source>
</evidence>
<gene>
    <name evidence="2" type="ORF">SVUK_LOCUS8940</name>
</gene>
<proteinExistence type="predicted"/>
<feature type="compositionally biased region" description="Low complexity" evidence="1">
    <location>
        <begin position="157"/>
        <end position="179"/>
    </location>
</feature>
<name>A0A3P7L3A8_STRVU</name>
<evidence type="ECO:0000313" key="3">
    <source>
        <dbReference type="Proteomes" id="UP000270094"/>
    </source>
</evidence>
<accession>A0A3P7L3A8</accession>
<dbReference type="OrthoDB" id="5872355at2759"/>
<protein>
    <submittedName>
        <fullName evidence="2">Uncharacterized protein</fullName>
    </submittedName>
</protein>
<reference evidence="2 3" key="1">
    <citation type="submission" date="2018-11" db="EMBL/GenBank/DDBJ databases">
        <authorList>
            <consortium name="Pathogen Informatics"/>
        </authorList>
    </citation>
    <scope>NUCLEOTIDE SEQUENCE [LARGE SCALE GENOMIC DNA]</scope>
</reference>
<dbReference type="Proteomes" id="UP000270094">
    <property type="component" value="Unassembled WGS sequence"/>
</dbReference>
<dbReference type="EMBL" id="UYYB01033250">
    <property type="protein sequence ID" value="VDM73942.1"/>
    <property type="molecule type" value="Genomic_DNA"/>
</dbReference>
<feature type="compositionally biased region" description="Polar residues" evidence="1">
    <location>
        <begin position="98"/>
        <end position="132"/>
    </location>
</feature>
<organism evidence="2 3">
    <name type="scientific">Strongylus vulgaris</name>
    <name type="common">Blood worm</name>
    <dbReference type="NCBI Taxonomy" id="40348"/>
    <lineage>
        <taxon>Eukaryota</taxon>
        <taxon>Metazoa</taxon>
        <taxon>Ecdysozoa</taxon>
        <taxon>Nematoda</taxon>
        <taxon>Chromadorea</taxon>
        <taxon>Rhabditida</taxon>
        <taxon>Rhabditina</taxon>
        <taxon>Rhabditomorpha</taxon>
        <taxon>Strongyloidea</taxon>
        <taxon>Strongylidae</taxon>
        <taxon>Strongylus</taxon>
    </lineage>
</organism>
<sequence length="228" mass="24235">MPLLQIVVLQTHLKKGTLSMVSHHNMHALIHLLNRHIELGLENGRGASCCASLKLPDPRLSRSEQLSRAISSHLPLPPFASGDRQPRPVSGEWRKRSSGSTTSVDGIHSTPQRRASGGSVNASANRSLTASLSEERPPHSHGPFSGHPNVPTHATVSRSSSSSGASGGLDSDAQLSPDAAPLPPPPPSALDLLCEPDDVPILADGWSGVCFFPEFASYFQQVRSSLMK</sequence>
<feature type="region of interest" description="Disordered" evidence="1">
    <location>
        <begin position="73"/>
        <end position="191"/>
    </location>
</feature>
<dbReference type="AlphaFoldDB" id="A0A3P7L3A8"/>
<keyword evidence="3" id="KW-1185">Reference proteome</keyword>